<keyword evidence="3" id="KW-0479">Metal-binding</keyword>
<feature type="binding site" evidence="3">
    <location>
        <position position="138"/>
    </location>
    <ligand>
        <name>Zn(2+)</name>
        <dbReference type="ChEBI" id="CHEBI:29105"/>
    </ligand>
</feature>
<evidence type="ECO:0000313" key="6">
    <source>
        <dbReference type="Proteomes" id="UP000273998"/>
    </source>
</evidence>
<dbReference type="GO" id="GO:0070403">
    <property type="term" value="F:NAD+ binding"/>
    <property type="evidence" value="ECO:0007669"/>
    <property type="project" value="TreeGrafter"/>
</dbReference>
<name>A0AAX1YE60_STRSL</name>
<keyword evidence="3" id="KW-0862">Zinc</keyword>
<dbReference type="InterPro" id="IPR050134">
    <property type="entry name" value="NAD-dep_sirtuin_deacylases"/>
</dbReference>
<dbReference type="EMBL" id="RJNF01000002">
    <property type="protein sequence ID" value="RSI59790.1"/>
    <property type="molecule type" value="Genomic_DNA"/>
</dbReference>
<evidence type="ECO:0000256" key="1">
    <source>
        <dbReference type="ARBA" id="ARBA00022679"/>
    </source>
</evidence>
<dbReference type="AlphaFoldDB" id="A0AAX1YE60"/>
<dbReference type="InterPro" id="IPR026590">
    <property type="entry name" value="Ssirtuin_cat_dom"/>
</dbReference>
<dbReference type="Gene3D" id="3.30.1600.10">
    <property type="entry name" value="SIR2/SIRT2 'Small Domain"/>
    <property type="match status" value="1"/>
</dbReference>
<accession>A0AAX1YE60</accession>
<dbReference type="InterPro" id="IPR029035">
    <property type="entry name" value="DHS-like_NAD/FAD-binding_dom"/>
</dbReference>
<dbReference type="GO" id="GO:0017136">
    <property type="term" value="F:histone deacetylase activity, NAD-dependent"/>
    <property type="evidence" value="ECO:0007669"/>
    <property type="project" value="TreeGrafter"/>
</dbReference>
<dbReference type="PANTHER" id="PTHR11085">
    <property type="entry name" value="NAD-DEPENDENT PROTEIN DEACYLASE SIRTUIN-5, MITOCHONDRIAL-RELATED"/>
    <property type="match status" value="1"/>
</dbReference>
<feature type="binding site" evidence="3">
    <location>
        <position position="236"/>
    </location>
    <ligand>
        <name>Zn(2+)</name>
        <dbReference type="ChEBI" id="CHEBI:29105"/>
    </ligand>
</feature>
<feature type="binding site" evidence="3">
    <location>
        <position position="134"/>
    </location>
    <ligand>
        <name>Zn(2+)</name>
        <dbReference type="ChEBI" id="CHEBI:29105"/>
    </ligand>
</feature>
<dbReference type="Gene3D" id="3.40.50.1220">
    <property type="entry name" value="TPP-binding domain"/>
    <property type="match status" value="1"/>
</dbReference>
<comment type="caution">
    <text evidence="5">The sequence shown here is derived from an EMBL/GenBank/DDBJ whole genome shotgun (WGS) entry which is preliminary data.</text>
</comment>
<dbReference type="InterPro" id="IPR026591">
    <property type="entry name" value="Sirtuin_cat_small_dom_sf"/>
</dbReference>
<evidence type="ECO:0000256" key="2">
    <source>
        <dbReference type="ARBA" id="ARBA00023027"/>
    </source>
</evidence>
<feature type="binding site" evidence="3">
    <location>
        <position position="264"/>
    </location>
    <ligand>
        <name>Zn(2+)</name>
        <dbReference type="ChEBI" id="CHEBI:29105"/>
    </ligand>
</feature>
<sequence length="288" mass="33078">MTKIQDAKRIIEEADKIVIGAGAGLSAAAGLTYSGSRFEVFFKDYIARYGMQDMYSAAFYPFETAEERWGYWAKHIYHNRYQPEGFSLYRDLFDLVKDKDYFVITTNVDGQFMKTGFAPERFFEVQGNYGEWQCSVPCRQKVFDNRGAVMEMLNEIKDLKIPTDLIPYCPHCGAPMTMHLRVDQAFVQNETWEASYEAYLGFLEGMEDQKVVFLELGVGYNTPTIIRYPFEKMTACPLSSTGDSRLSLPTRPLFTRKTIRKRSCRLKRLDSDSAQSLPVARRYHSSGG</sequence>
<protein>
    <submittedName>
        <fullName evidence="5">NAD-dependent protein deacetylase</fullName>
    </submittedName>
</protein>
<dbReference type="PANTHER" id="PTHR11085:SF10">
    <property type="entry name" value="NAD-DEPENDENT PROTEIN DEACYLASE SIRTUIN-5, MITOCHONDRIAL-RELATED"/>
    <property type="match status" value="1"/>
</dbReference>
<proteinExistence type="predicted"/>
<evidence type="ECO:0000259" key="4">
    <source>
        <dbReference type="PROSITE" id="PS50305"/>
    </source>
</evidence>
<feature type="domain" description="Deacetylase sirtuin-type" evidence="4">
    <location>
        <begin position="1"/>
        <end position="288"/>
    </location>
</feature>
<keyword evidence="2" id="KW-0520">NAD</keyword>
<gene>
    <name evidence="5" type="primary">cobB</name>
    <name evidence="5" type="ORF">D8867_01080</name>
</gene>
<dbReference type="Proteomes" id="UP000273998">
    <property type="component" value="Unassembled WGS sequence"/>
</dbReference>
<organism evidence="5 6">
    <name type="scientific">Streptococcus salivarius</name>
    <dbReference type="NCBI Taxonomy" id="1304"/>
    <lineage>
        <taxon>Bacteria</taxon>
        <taxon>Bacillati</taxon>
        <taxon>Bacillota</taxon>
        <taxon>Bacilli</taxon>
        <taxon>Lactobacillales</taxon>
        <taxon>Streptococcaceae</taxon>
        <taxon>Streptococcus</taxon>
    </lineage>
</organism>
<keyword evidence="1" id="KW-0808">Transferase</keyword>
<reference evidence="5 6" key="1">
    <citation type="submission" date="2018-11" db="EMBL/GenBank/DDBJ databases">
        <title>Species Designations Belie Phenotypic and Genotypic Heterogeneity in Oral Streptococci.</title>
        <authorList>
            <person name="Velsko I."/>
        </authorList>
    </citation>
    <scope>NUCLEOTIDE SEQUENCE [LARGE SCALE GENOMIC DNA]</scope>
    <source>
        <strain evidence="5 6">BCC42</strain>
    </source>
</reference>
<comment type="caution">
    <text evidence="3">Lacks conserved residue(s) required for the propagation of feature annotation.</text>
</comment>
<evidence type="ECO:0000313" key="5">
    <source>
        <dbReference type="EMBL" id="RSI59790.1"/>
    </source>
</evidence>
<dbReference type="GO" id="GO:0046872">
    <property type="term" value="F:metal ion binding"/>
    <property type="evidence" value="ECO:0007669"/>
    <property type="project" value="UniProtKB-KW"/>
</dbReference>
<dbReference type="RefSeq" id="WP_053090524.1">
    <property type="nucleotide sequence ID" value="NZ_AP031488.1"/>
</dbReference>
<evidence type="ECO:0000256" key="3">
    <source>
        <dbReference type="PROSITE-ProRule" id="PRU00236"/>
    </source>
</evidence>
<dbReference type="PROSITE" id="PS50305">
    <property type="entry name" value="SIRTUIN"/>
    <property type="match status" value="1"/>
</dbReference>
<dbReference type="SUPFAM" id="SSF52467">
    <property type="entry name" value="DHS-like NAD/FAD-binding domain"/>
    <property type="match status" value="1"/>
</dbReference>